<protein>
    <submittedName>
        <fullName evidence="1">Uncharacterized protein</fullName>
    </submittedName>
</protein>
<organism evidence="1 2">
    <name type="scientific">Artomyces pyxidatus</name>
    <dbReference type="NCBI Taxonomy" id="48021"/>
    <lineage>
        <taxon>Eukaryota</taxon>
        <taxon>Fungi</taxon>
        <taxon>Dikarya</taxon>
        <taxon>Basidiomycota</taxon>
        <taxon>Agaricomycotina</taxon>
        <taxon>Agaricomycetes</taxon>
        <taxon>Russulales</taxon>
        <taxon>Auriscalpiaceae</taxon>
        <taxon>Artomyces</taxon>
    </lineage>
</organism>
<reference evidence="1" key="2">
    <citation type="journal article" date="2022" name="New Phytol.">
        <title>Evolutionary transition to the ectomycorrhizal habit in the genomes of a hyperdiverse lineage of mushroom-forming fungi.</title>
        <authorList>
            <person name="Looney B."/>
            <person name="Miyauchi S."/>
            <person name="Morin E."/>
            <person name="Drula E."/>
            <person name="Courty P.E."/>
            <person name="Kohler A."/>
            <person name="Kuo A."/>
            <person name="LaButti K."/>
            <person name="Pangilinan J."/>
            <person name="Lipzen A."/>
            <person name="Riley R."/>
            <person name="Andreopoulos W."/>
            <person name="He G."/>
            <person name="Johnson J."/>
            <person name="Nolan M."/>
            <person name="Tritt A."/>
            <person name="Barry K.W."/>
            <person name="Grigoriev I.V."/>
            <person name="Nagy L.G."/>
            <person name="Hibbett D."/>
            <person name="Henrissat B."/>
            <person name="Matheny P.B."/>
            <person name="Labbe J."/>
            <person name="Martin F.M."/>
        </authorList>
    </citation>
    <scope>NUCLEOTIDE SEQUENCE</scope>
    <source>
        <strain evidence="1">HHB10654</strain>
    </source>
</reference>
<proteinExistence type="predicted"/>
<gene>
    <name evidence="1" type="ORF">BV25DRAFT_974195</name>
</gene>
<dbReference type="Proteomes" id="UP000814140">
    <property type="component" value="Unassembled WGS sequence"/>
</dbReference>
<dbReference type="EMBL" id="MU277220">
    <property type="protein sequence ID" value="KAI0060263.1"/>
    <property type="molecule type" value="Genomic_DNA"/>
</dbReference>
<comment type="caution">
    <text evidence="1">The sequence shown here is derived from an EMBL/GenBank/DDBJ whole genome shotgun (WGS) entry which is preliminary data.</text>
</comment>
<accession>A0ACB8SWM3</accession>
<sequence length="100" mass="10926">MHQTAWTRNSALTSDRLRPTSPAAPSKAKQRQPDPPKSAEARRLEALLRSLAAPPPAQKPLSSDACFCQARLHALSPYTPLCTHCGLVLCTLTNRSFMTD</sequence>
<name>A0ACB8SWM3_9AGAM</name>
<reference evidence="1" key="1">
    <citation type="submission" date="2021-03" db="EMBL/GenBank/DDBJ databases">
        <authorList>
            <consortium name="DOE Joint Genome Institute"/>
            <person name="Ahrendt S."/>
            <person name="Looney B.P."/>
            <person name="Miyauchi S."/>
            <person name="Morin E."/>
            <person name="Drula E."/>
            <person name="Courty P.E."/>
            <person name="Chicoki N."/>
            <person name="Fauchery L."/>
            <person name="Kohler A."/>
            <person name="Kuo A."/>
            <person name="Labutti K."/>
            <person name="Pangilinan J."/>
            <person name="Lipzen A."/>
            <person name="Riley R."/>
            <person name="Andreopoulos W."/>
            <person name="He G."/>
            <person name="Johnson J."/>
            <person name="Barry K.W."/>
            <person name="Grigoriev I.V."/>
            <person name="Nagy L."/>
            <person name="Hibbett D."/>
            <person name="Henrissat B."/>
            <person name="Matheny P.B."/>
            <person name="Labbe J."/>
            <person name="Martin F."/>
        </authorList>
    </citation>
    <scope>NUCLEOTIDE SEQUENCE</scope>
    <source>
        <strain evidence="1">HHB10654</strain>
    </source>
</reference>
<evidence type="ECO:0000313" key="1">
    <source>
        <dbReference type="EMBL" id="KAI0060263.1"/>
    </source>
</evidence>
<evidence type="ECO:0000313" key="2">
    <source>
        <dbReference type="Proteomes" id="UP000814140"/>
    </source>
</evidence>
<keyword evidence="2" id="KW-1185">Reference proteome</keyword>